<reference evidence="1" key="1">
    <citation type="journal article" date="2014" name="Front. Microbiol.">
        <title>High frequency of phylogenetically diverse reductive dehalogenase-homologous genes in deep subseafloor sedimentary metagenomes.</title>
        <authorList>
            <person name="Kawai M."/>
            <person name="Futagami T."/>
            <person name="Toyoda A."/>
            <person name="Takaki Y."/>
            <person name="Nishi S."/>
            <person name="Hori S."/>
            <person name="Arai W."/>
            <person name="Tsubouchi T."/>
            <person name="Morono Y."/>
            <person name="Uchiyama I."/>
            <person name="Ito T."/>
            <person name="Fujiyama A."/>
            <person name="Inagaki F."/>
            <person name="Takami H."/>
        </authorList>
    </citation>
    <scope>NUCLEOTIDE SEQUENCE</scope>
    <source>
        <strain evidence="1">Expedition CK06-06</strain>
    </source>
</reference>
<dbReference type="EMBL" id="BART01042197">
    <property type="protein sequence ID" value="GAH21253.1"/>
    <property type="molecule type" value="Genomic_DNA"/>
</dbReference>
<sequence>NDTIKVLEFHKKNPLIFPFDLVRTVVNLFRDGKRIDFY</sequence>
<accession>X1FKE2</accession>
<name>X1FKE2_9ZZZZ</name>
<gene>
    <name evidence="1" type="ORF">S01H4_67265</name>
</gene>
<feature type="non-terminal residue" evidence="1">
    <location>
        <position position="38"/>
    </location>
</feature>
<protein>
    <submittedName>
        <fullName evidence="1">Uncharacterized protein</fullName>
    </submittedName>
</protein>
<proteinExistence type="predicted"/>
<feature type="non-terminal residue" evidence="1">
    <location>
        <position position="1"/>
    </location>
</feature>
<dbReference type="AlphaFoldDB" id="X1FKE2"/>
<evidence type="ECO:0000313" key="1">
    <source>
        <dbReference type="EMBL" id="GAH21253.1"/>
    </source>
</evidence>
<comment type="caution">
    <text evidence="1">The sequence shown here is derived from an EMBL/GenBank/DDBJ whole genome shotgun (WGS) entry which is preliminary data.</text>
</comment>
<organism evidence="1">
    <name type="scientific">marine sediment metagenome</name>
    <dbReference type="NCBI Taxonomy" id="412755"/>
    <lineage>
        <taxon>unclassified sequences</taxon>
        <taxon>metagenomes</taxon>
        <taxon>ecological metagenomes</taxon>
    </lineage>
</organism>